<keyword evidence="1" id="KW-0812">Transmembrane</keyword>
<name>A0AAD4JNF1_PERFH</name>
<proteinExistence type="predicted"/>
<keyword evidence="1" id="KW-1133">Transmembrane helix</keyword>
<dbReference type="PANTHER" id="PTHR33919:SF9">
    <property type="entry name" value="RIBOSOME BIOGENESIS NEP1-LIKE PROTEIN"/>
    <property type="match status" value="1"/>
</dbReference>
<evidence type="ECO:0000256" key="1">
    <source>
        <dbReference type="SAM" id="Phobius"/>
    </source>
</evidence>
<dbReference type="Proteomes" id="UP001190926">
    <property type="component" value="Unassembled WGS sequence"/>
</dbReference>
<keyword evidence="1" id="KW-0472">Membrane</keyword>
<dbReference type="AlphaFoldDB" id="A0AAD4JNF1"/>
<dbReference type="PANTHER" id="PTHR33919">
    <property type="entry name" value="OS09G0127700 PROTEIN"/>
    <property type="match status" value="1"/>
</dbReference>
<reference evidence="2 3" key="1">
    <citation type="journal article" date="2021" name="Nat. Commun.">
        <title>Incipient diploidization of the medicinal plant Perilla within 10,000 years.</title>
        <authorList>
            <person name="Zhang Y."/>
            <person name="Shen Q."/>
            <person name="Leng L."/>
            <person name="Zhang D."/>
            <person name="Chen S."/>
            <person name="Shi Y."/>
            <person name="Ning Z."/>
            <person name="Chen S."/>
        </authorList>
    </citation>
    <scope>NUCLEOTIDE SEQUENCE [LARGE SCALE GENOMIC DNA]</scope>
    <source>
        <strain evidence="3">cv. PC099</strain>
    </source>
</reference>
<evidence type="ECO:0000313" key="2">
    <source>
        <dbReference type="EMBL" id="KAH6836190.1"/>
    </source>
</evidence>
<sequence length="149" mass="16026">MIQRQCKASSMQSPLHIRSLASSGTTHEEGGGKGGMFKKITASLGHAAAPIGVLAAICSVAVLIGAHTATQHFFRSPSVHVTKRNRGSMPEVDQPDVSIRSGDNLINKSFLRKVGHLQDKQYGDETVANIYTRSRESDTLQTVGVIDKK</sequence>
<protein>
    <submittedName>
        <fullName evidence="2">Uncharacterized protein</fullName>
    </submittedName>
</protein>
<keyword evidence="3" id="KW-1185">Reference proteome</keyword>
<accession>A0AAD4JNF1</accession>
<comment type="caution">
    <text evidence="2">The sequence shown here is derived from an EMBL/GenBank/DDBJ whole genome shotgun (WGS) entry which is preliminary data.</text>
</comment>
<feature type="transmembrane region" description="Helical" evidence="1">
    <location>
        <begin position="47"/>
        <end position="66"/>
    </location>
</feature>
<dbReference type="EMBL" id="SDAM02000022">
    <property type="protein sequence ID" value="KAH6836190.1"/>
    <property type="molecule type" value="Genomic_DNA"/>
</dbReference>
<gene>
    <name evidence="2" type="ORF">C2S53_001277</name>
</gene>
<evidence type="ECO:0000313" key="3">
    <source>
        <dbReference type="Proteomes" id="UP001190926"/>
    </source>
</evidence>
<organism evidence="2 3">
    <name type="scientific">Perilla frutescens var. hirtella</name>
    <name type="common">Perilla citriodora</name>
    <name type="synonym">Perilla setoyensis</name>
    <dbReference type="NCBI Taxonomy" id="608512"/>
    <lineage>
        <taxon>Eukaryota</taxon>
        <taxon>Viridiplantae</taxon>
        <taxon>Streptophyta</taxon>
        <taxon>Embryophyta</taxon>
        <taxon>Tracheophyta</taxon>
        <taxon>Spermatophyta</taxon>
        <taxon>Magnoliopsida</taxon>
        <taxon>eudicotyledons</taxon>
        <taxon>Gunneridae</taxon>
        <taxon>Pentapetalae</taxon>
        <taxon>asterids</taxon>
        <taxon>lamiids</taxon>
        <taxon>Lamiales</taxon>
        <taxon>Lamiaceae</taxon>
        <taxon>Nepetoideae</taxon>
        <taxon>Elsholtzieae</taxon>
        <taxon>Perilla</taxon>
    </lineage>
</organism>